<accession>A0A931C3Q7</accession>
<evidence type="ECO:0000256" key="1">
    <source>
        <dbReference type="SAM" id="SignalP"/>
    </source>
</evidence>
<dbReference type="EMBL" id="JADQTO010000006">
    <property type="protein sequence ID" value="MBG0562835.1"/>
    <property type="molecule type" value="Genomic_DNA"/>
</dbReference>
<organism evidence="3 4">
    <name type="scientific">Actinoplanes aureus</name>
    <dbReference type="NCBI Taxonomy" id="2792083"/>
    <lineage>
        <taxon>Bacteria</taxon>
        <taxon>Bacillati</taxon>
        <taxon>Actinomycetota</taxon>
        <taxon>Actinomycetes</taxon>
        <taxon>Micromonosporales</taxon>
        <taxon>Micromonosporaceae</taxon>
        <taxon>Actinoplanes</taxon>
    </lineage>
</organism>
<evidence type="ECO:0000313" key="4">
    <source>
        <dbReference type="Proteomes" id="UP000598146"/>
    </source>
</evidence>
<evidence type="ECO:0000313" key="3">
    <source>
        <dbReference type="EMBL" id="MBG0562835.1"/>
    </source>
</evidence>
<protein>
    <recommendedName>
        <fullName evidence="2">Laminin G domain-containing protein</fullName>
    </recommendedName>
</protein>
<name>A0A931C3Q7_9ACTN</name>
<feature type="chain" id="PRO_5037449902" description="Laminin G domain-containing protein" evidence="1">
    <location>
        <begin position="28"/>
        <end position="238"/>
    </location>
</feature>
<dbReference type="Proteomes" id="UP000598146">
    <property type="component" value="Unassembled WGS sequence"/>
</dbReference>
<reference evidence="3" key="1">
    <citation type="submission" date="2020-11" db="EMBL/GenBank/DDBJ databases">
        <title>Isolation and identification of active actinomycetes.</title>
        <authorList>
            <person name="Sun X."/>
        </authorList>
    </citation>
    <scope>NUCLEOTIDE SEQUENCE</scope>
    <source>
        <strain evidence="3">NEAU-A11</strain>
    </source>
</reference>
<gene>
    <name evidence="3" type="ORF">I4J89_15365</name>
</gene>
<keyword evidence="4" id="KW-1185">Reference proteome</keyword>
<comment type="caution">
    <text evidence="3">The sequence shown here is derived from an EMBL/GenBank/DDBJ whole genome shotgun (WGS) entry which is preliminary data.</text>
</comment>
<keyword evidence="1" id="KW-0732">Signal</keyword>
<dbReference type="Gene3D" id="2.60.120.200">
    <property type="match status" value="1"/>
</dbReference>
<dbReference type="PROSITE" id="PS50025">
    <property type="entry name" value="LAM_G_DOMAIN"/>
    <property type="match status" value="1"/>
</dbReference>
<dbReference type="SMART" id="SM00282">
    <property type="entry name" value="LamG"/>
    <property type="match status" value="1"/>
</dbReference>
<dbReference type="SUPFAM" id="SSF49899">
    <property type="entry name" value="Concanavalin A-like lectins/glucanases"/>
    <property type="match status" value="1"/>
</dbReference>
<sequence length="238" mass="25262">MGCRRSLVLLTAALTVLMTGGTVPAGATVVSPYEVAVWGMNEPRGATRMLDSSGHGMHGRIGDEVGTGMSAEADGGYRFERLEPDTPPARPGHLVVVPHHAALNPESRDFAVTLRLRTTGKFGNIIQKGQATVAGGSFKLQIPNGRVDCMFRGSAGTIELVAPNRINDGYWHVVKCARLRGGVVLLIDGQQVDSRAGWTGPIANTWPVSIGGKMDCDQVEVGCDYYAGDLDYVIVEAA</sequence>
<dbReference type="Pfam" id="PF02210">
    <property type="entry name" value="Laminin_G_2"/>
    <property type="match status" value="1"/>
</dbReference>
<dbReference type="InterPro" id="IPR001791">
    <property type="entry name" value="Laminin_G"/>
</dbReference>
<feature type="signal peptide" evidence="1">
    <location>
        <begin position="1"/>
        <end position="27"/>
    </location>
</feature>
<dbReference type="InterPro" id="IPR013320">
    <property type="entry name" value="ConA-like_dom_sf"/>
</dbReference>
<dbReference type="RefSeq" id="WP_196414628.1">
    <property type="nucleotide sequence ID" value="NZ_JADQTO010000006.1"/>
</dbReference>
<dbReference type="CDD" id="cd00110">
    <property type="entry name" value="LamG"/>
    <property type="match status" value="1"/>
</dbReference>
<feature type="domain" description="Laminin G" evidence="2">
    <location>
        <begin position="83"/>
        <end position="238"/>
    </location>
</feature>
<dbReference type="AlphaFoldDB" id="A0A931C3Q7"/>
<evidence type="ECO:0000259" key="2">
    <source>
        <dbReference type="PROSITE" id="PS50025"/>
    </source>
</evidence>
<proteinExistence type="predicted"/>